<dbReference type="SUPFAM" id="SSF53448">
    <property type="entry name" value="Nucleotide-diphospho-sugar transferases"/>
    <property type="match status" value="1"/>
</dbReference>
<keyword evidence="2" id="KW-0812">Transmembrane</keyword>
<protein>
    <recommendedName>
        <fullName evidence="4">Glycosyltransferase</fullName>
    </recommendedName>
</protein>
<organism evidence="3">
    <name type="scientific">viral metagenome</name>
    <dbReference type="NCBI Taxonomy" id="1070528"/>
    <lineage>
        <taxon>unclassified sequences</taxon>
        <taxon>metagenomes</taxon>
        <taxon>organismal metagenomes</taxon>
    </lineage>
</organism>
<keyword evidence="2" id="KW-0472">Membrane</keyword>
<reference evidence="3" key="1">
    <citation type="journal article" date="2020" name="Nature">
        <title>Giant virus diversity and host interactions through global metagenomics.</title>
        <authorList>
            <person name="Schulz F."/>
            <person name="Roux S."/>
            <person name="Paez-Espino D."/>
            <person name="Jungbluth S."/>
            <person name="Walsh D.A."/>
            <person name="Denef V.J."/>
            <person name="McMahon K.D."/>
            <person name="Konstantinidis K.T."/>
            <person name="Eloe-Fadrosh E.A."/>
            <person name="Kyrpides N.C."/>
            <person name="Woyke T."/>
        </authorList>
    </citation>
    <scope>NUCLEOTIDE SEQUENCE</scope>
    <source>
        <strain evidence="3">GVMAG-M-3300023184-168</strain>
    </source>
</reference>
<evidence type="ECO:0000256" key="1">
    <source>
        <dbReference type="ARBA" id="ARBA00022679"/>
    </source>
</evidence>
<evidence type="ECO:0008006" key="4">
    <source>
        <dbReference type="Google" id="ProtNLM"/>
    </source>
</evidence>
<dbReference type="InterPro" id="IPR051706">
    <property type="entry name" value="Glycosyltransferase_domain"/>
</dbReference>
<dbReference type="Pfam" id="PF04488">
    <property type="entry name" value="Gly_transf_sug"/>
    <property type="match status" value="1"/>
</dbReference>
<dbReference type="PANTHER" id="PTHR32385:SF15">
    <property type="entry name" value="INOSITOL PHOSPHOCERAMIDE MANNOSYLTRANSFERASE 1"/>
    <property type="match status" value="1"/>
</dbReference>
<dbReference type="GO" id="GO:0000030">
    <property type="term" value="F:mannosyltransferase activity"/>
    <property type="evidence" value="ECO:0007669"/>
    <property type="project" value="TreeGrafter"/>
</dbReference>
<accession>A0A6C0HU71</accession>
<dbReference type="InterPro" id="IPR029044">
    <property type="entry name" value="Nucleotide-diphossugar_trans"/>
</dbReference>
<dbReference type="GO" id="GO:0051999">
    <property type="term" value="P:mannosyl-inositol phosphorylceramide biosynthetic process"/>
    <property type="evidence" value="ECO:0007669"/>
    <property type="project" value="TreeGrafter"/>
</dbReference>
<feature type="transmembrane region" description="Helical" evidence="2">
    <location>
        <begin position="6"/>
        <end position="22"/>
    </location>
</feature>
<keyword evidence="1" id="KW-0808">Transferase</keyword>
<name>A0A6C0HU71_9ZZZZ</name>
<dbReference type="InterPro" id="IPR007577">
    <property type="entry name" value="GlycoTrfase_DXD_sugar-bd_CS"/>
</dbReference>
<dbReference type="GO" id="GO:0016020">
    <property type="term" value="C:membrane"/>
    <property type="evidence" value="ECO:0007669"/>
    <property type="project" value="GOC"/>
</dbReference>
<dbReference type="PANTHER" id="PTHR32385">
    <property type="entry name" value="MANNOSYL PHOSPHORYLINOSITOL CERAMIDE SYNTHASE"/>
    <property type="match status" value="1"/>
</dbReference>
<proteinExistence type="predicted"/>
<sequence length="265" mass="31805">MFYFIVGSTIIVILIFILYIINNKTKYNLVNTYNTDNTQKITPNNTQQIPKIIIQTWKTQKVPQRYIPLIESVKINNPDYQYLFFTDDDIENFFKLYYPQYLNTYLNLPIIIQRIDFFRYVAVYHYGGFYLDLDMSVIKNFDTLLNYSCVFPVDEYLDTRFCNFSRYKDFCNNKQGFLLGQYAFASSPKHPFIKLLIEKIHINLNKYIKNVNFESDDYIYKTTGPDFVTNVYMNYNNNNSIKILDVGRRQYFGDYAKHNYFGTWK</sequence>
<dbReference type="EMBL" id="MN740012">
    <property type="protein sequence ID" value="QHT83847.1"/>
    <property type="molecule type" value="Genomic_DNA"/>
</dbReference>
<dbReference type="AlphaFoldDB" id="A0A6C0HU71"/>
<evidence type="ECO:0000313" key="3">
    <source>
        <dbReference type="EMBL" id="QHT83847.1"/>
    </source>
</evidence>
<dbReference type="Gene3D" id="3.90.550.20">
    <property type="match status" value="1"/>
</dbReference>
<evidence type="ECO:0000256" key="2">
    <source>
        <dbReference type="SAM" id="Phobius"/>
    </source>
</evidence>
<keyword evidence="2" id="KW-1133">Transmembrane helix</keyword>